<comment type="caution">
    <text evidence="1">The sequence shown here is derived from an EMBL/GenBank/DDBJ whole genome shotgun (WGS) entry which is preliminary data.</text>
</comment>
<protein>
    <submittedName>
        <fullName evidence="1">DUF5662 family protein</fullName>
    </submittedName>
</protein>
<sequence>MHVREHLRTVGRHRRLVRHYCLRLGLVWQGLTHDLSKYSPTEFWRSAKYYQGYRSPNDQERKENGVSLSWLHHKGRNRHHFEYWIDYCLRPDGSVYMGGCKMPKRYVAEMFCDRIAACRVYQGEKYTDASPYDYYQKSKDHILINQETSDLLDRWLLLLKEHGEDAALPQIRRELKDPEY</sequence>
<proteinExistence type="predicted"/>
<dbReference type="Pfam" id="PF18907">
    <property type="entry name" value="DUF5662"/>
    <property type="match status" value="1"/>
</dbReference>
<keyword evidence="2" id="KW-1185">Reference proteome</keyword>
<dbReference type="EMBL" id="JAJEPW010000047">
    <property type="protein sequence ID" value="MCC2130397.1"/>
    <property type="molecule type" value="Genomic_DNA"/>
</dbReference>
<evidence type="ECO:0000313" key="2">
    <source>
        <dbReference type="Proteomes" id="UP001199319"/>
    </source>
</evidence>
<dbReference type="RefSeq" id="WP_302929590.1">
    <property type="nucleotide sequence ID" value="NZ_JAJEPW010000047.1"/>
</dbReference>
<dbReference type="AlphaFoldDB" id="A0AAE3AD96"/>
<accession>A0AAE3AD96</accession>
<dbReference type="Proteomes" id="UP001199319">
    <property type="component" value="Unassembled WGS sequence"/>
</dbReference>
<gene>
    <name evidence="1" type="ORF">LKD37_12890</name>
</gene>
<organism evidence="1 2">
    <name type="scientific">Brotocaccenecus cirricatena</name>
    <dbReference type="NCBI Taxonomy" id="3064195"/>
    <lineage>
        <taxon>Bacteria</taxon>
        <taxon>Bacillati</taxon>
        <taxon>Bacillota</taxon>
        <taxon>Clostridia</taxon>
        <taxon>Eubacteriales</taxon>
        <taxon>Oscillospiraceae</taxon>
        <taxon>Brotocaccenecus</taxon>
    </lineage>
</organism>
<dbReference type="InterPro" id="IPR043721">
    <property type="entry name" value="DUF5662"/>
</dbReference>
<evidence type="ECO:0000313" key="1">
    <source>
        <dbReference type="EMBL" id="MCC2130397.1"/>
    </source>
</evidence>
<name>A0AAE3AD96_9FIRM</name>
<reference evidence="1" key="1">
    <citation type="submission" date="2021-10" db="EMBL/GenBank/DDBJ databases">
        <title>Anaerobic single-cell dispensing facilitates the cultivation of human gut bacteria.</title>
        <authorList>
            <person name="Afrizal A."/>
        </authorList>
    </citation>
    <scope>NUCLEOTIDE SEQUENCE</scope>
    <source>
        <strain evidence="1">CLA-AA-H272</strain>
    </source>
</reference>